<dbReference type="AlphaFoldDB" id="A0AAN6XRX3"/>
<feature type="region of interest" description="Disordered" evidence="1">
    <location>
        <begin position="1"/>
        <end position="80"/>
    </location>
</feature>
<feature type="compositionally biased region" description="Polar residues" evidence="1">
    <location>
        <begin position="116"/>
        <end position="126"/>
    </location>
</feature>
<accession>A0AAN6XRX3</accession>
<evidence type="ECO:0000256" key="1">
    <source>
        <dbReference type="SAM" id="MobiDB-lite"/>
    </source>
</evidence>
<keyword evidence="3" id="KW-1185">Reference proteome</keyword>
<sequence>MCPTTKASGNGFKGANLTLWTTRPRNPLGRSPGDPAPSLGLRGRPPNSSWLRPGPHQHLVVSRQERELVRGTKTKGPEGGRLLLADDALLPVPQNRPWSPPPKSLKRPANSEFFRPQSQPTGSFVNTKRRARTRRHDCDDDKKLHLKLRHRPRIPADGASFAPPQKPIPFPTVAAFRSHVPQNTLPATAEQPHFLDQDDRPSRPFAS</sequence>
<evidence type="ECO:0000313" key="3">
    <source>
        <dbReference type="Proteomes" id="UP001303160"/>
    </source>
</evidence>
<feature type="region of interest" description="Disordered" evidence="1">
    <location>
        <begin position="181"/>
        <end position="207"/>
    </location>
</feature>
<proteinExistence type="predicted"/>
<evidence type="ECO:0000313" key="2">
    <source>
        <dbReference type="EMBL" id="KAK4202677.1"/>
    </source>
</evidence>
<reference evidence="2" key="1">
    <citation type="journal article" date="2023" name="Mol. Phylogenet. Evol.">
        <title>Genome-scale phylogeny and comparative genomics of the fungal order Sordariales.</title>
        <authorList>
            <person name="Hensen N."/>
            <person name="Bonometti L."/>
            <person name="Westerberg I."/>
            <person name="Brannstrom I.O."/>
            <person name="Guillou S."/>
            <person name="Cros-Aarteil S."/>
            <person name="Calhoun S."/>
            <person name="Haridas S."/>
            <person name="Kuo A."/>
            <person name="Mondo S."/>
            <person name="Pangilinan J."/>
            <person name="Riley R."/>
            <person name="LaButti K."/>
            <person name="Andreopoulos B."/>
            <person name="Lipzen A."/>
            <person name="Chen C."/>
            <person name="Yan M."/>
            <person name="Daum C."/>
            <person name="Ng V."/>
            <person name="Clum A."/>
            <person name="Steindorff A."/>
            <person name="Ohm R.A."/>
            <person name="Martin F."/>
            <person name="Silar P."/>
            <person name="Natvig D.O."/>
            <person name="Lalanne C."/>
            <person name="Gautier V."/>
            <person name="Ament-Velasquez S.L."/>
            <person name="Kruys A."/>
            <person name="Hutchinson M.I."/>
            <person name="Powell A.J."/>
            <person name="Barry K."/>
            <person name="Miller A.N."/>
            <person name="Grigoriev I.V."/>
            <person name="Debuchy R."/>
            <person name="Gladieux P."/>
            <person name="Hiltunen Thoren M."/>
            <person name="Johannesson H."/>
        </authorList>
    </citation>
    <scope>NUCLEOTIDE SEQUENCE</scope>
    <source>
        <strain evidence="2">CBS 315.58</strain>
    </source>
</reference>
<feature type="compositionally biased region" description="Basic and acidic residues" evidence="1">
    <location>
        <begin position="63"/>
        <end position="78"/>
    </location>
</feature>
<feature type="region of interest" description="Disordered" evidence="1">
    <location>
        <begin position="92"/>
        <end position="137"/>
    </location>
</feature>
<organism evidence="2 3">
    <name type="scientific">Triangularia verruculosa</name>
    <dbReference type="NCBI Taxonomy" id="2587418"/>
    <lineage>
        <taxon>Eukaryota</taxon>
        <taxon>Fungi</taxon>
        <taxon>Dikarya</taxon>
        <taxon>Ascomycota</taxon>
        <taxon>Pezizomycotina</taxon>
        <taxon>Sordariomycetes</taxon>
        <taxon>Sordariomycetidae</taxon>
        <taxon>Sordariales</taxon>
        <taxon>Podosporaceae</taxon>
        <taxon>Triangularia</taxon>
    </lineage>
</organism>
<protein>
    <submittedName>
        <fullName evidence="2">Uncharacterized protein</fullName>
    </submittedName>
</protein>
<feature type="compositionally biased region" description="Basic and acidic residues" evidence="1">
    <location>
        <begin position="193"/>
        <end position="207"/>
    </location>
</feature>
<comment type="caution">
    <text evidence="2">The sequence shown here is derived from an EMBL/GenBank/DDBJ whole genome shotgun (WGS) entry which is preliminary data.</text>
</comment>
<reference evidence="2" key="2">
    <citation type="submission" date="2023-05" db="EMBL/GenBank/DDBJ databases">
        <authorList>
            <consortium name="Lawrence Berkeley National Laboratory"/>
            <person name="Steindorff A."/>
            <person name="Hensen N."/>
            <person name="Bonometti L."/>
            <person name="Westerberg I."/>
            <person name="Brannstrom I.O."/>
            <person name="Guillou S."/>
            <person name="Cros-Aarteil S."/>
            <person name="Calhoun S."/>
            <person name="Haridas S."/>
            <person name="Kuo A."/>
            <person name="Mondo S."/>
            <person name="Pangilinan J."/>
            <person name="Riley R."/>
            <person name="Labutti K."/>
            <person name="Andreopoulos B."/>
            <person name="Lipzen A."/>
            <person name="Chen C."/>
            <person name="Yanf M."/>
            <person name="Daum C."/>
            <person name="Ng V."/>
            <person name="Clum A."/>
            <person name="Ohm R."/>
            <person name="Martin F."/>
            <person name="Silar P."/>
            <person name="Natvig D."/>
            <person name="Lalanne C."/>
            <person name="Gautier V."/>
            <person name="Ament-Velasquez S.L."/>
            <person name="Kruys A."/>
            <person name="Hutchinson M.I."/>
            <person name="Powell A.J."/>
            <person name="Barry K."/>
            <person name="Miller A.N."/>
            <person name="Grigoriev I.V."/>
            <person name="Debuchy R."/>
            <person name="Gladieux P."/>
            <person name="Thoren M.H."/>
            <person name="Johannesson H."/>
        </authorList>
    </citation>
    <scope>NUCLEOTIDE SEQUENCE</scope>
    <source>
        <strain evidence="2">CBS 315.58</strain>
    </source>
</reference>
<dbReference type="EMBL" id="MU863895">
    <property type="protein sequence ID" value="KAK4202677.1"/>
    <property type="molecule type" value="Genomic_DNA"/>
</dbReference>
<name>A0AAN6XRX3_9PEZI</name>
<gene>
    <name evidence="2" type="ORF">QBC40DRAFT_294508</name>
</gene>
<dbReference type="Proteomes" id="UP001303160">
    <property type="component" value="Unassembled WGS sequence"/>
</dbReference>